<gene>
    <name evidence="1" type="ORF">GALL_441570</name>
</gene>
<protein>
    <submittedName>
        <fullName evidence="1">Uncharacterized protein</fullName>
    </submittedName>
</protein>
<dbReference type="EMBL" id="MLJW01002593">
    <property type="protein sequence ID" value="OIQ74197.1"/>
    <property type="molecule type" value="Genomic_DNA"/>
</dbReference>
<accession>A0A1J5QE19</accession>
<dbReference type="AlphaFoldDB" id="A0A1J5QE19"/>
<comment type="caution">
    <text evidence="1">The sequence shown here is derived from an EMBL/GenBank/DDBJ whole genome shotgun (WGS) entry which is preliminary data.</text>
</comment>
<evidence type="ECO:0000313" key="1">
    <source>
        <dbReference type="EMBL" id="OIQ74197.1"/>
    </source>
</evidence>
<proteinExistence type="predicted"/>
<organism evidence="1">
    <name type="scientific">mine drainage metagenome</name>
    <dbReference type="NCBI Taxonomy" id="410659"/>
    <lineage>
        <taxon>unclassified sequences</taxon>
        <taxon>metagenomes</taxon>
        <taxon>ecological metagenomes</taxon>
    </lineage>
</organism>
<sequence length="101" mass="10845">MELPKPFWAGRTAARPMGTRVMLSTPAAITTSIVPLITAWAAKCRACCEEPHWRSTLVAGTLSGSFEARTALRATLVDCSPAWLTQPMMTSSTRAGSAEFT</sequence>
<name>A0A1J5QE19_9ZZZZ</name>
<reference evidence="1" key="1">
    <citation type="submission" date="2016-10" db="EMBL/GenBank/DDBJ databases">
        <title>Sequence of Gallionella enrichment culture.</title>
        <authorList>
            <person name="Poehlein A."/>
            <person name="Muehling M."/>
            <person name="Daniel R."/>
        </authorList>
    </citation>
    <scope>NUCLEOTIDE SEQUENCE</scope>
</reference>